<dbReference type="Pfam" id="PF00408">
    <property type="entry name" value="PGM_PMM_IV"/>
    <property type="match status" value="1"/>
</dbReference>
<dbReference type="InterPro" id="IPR005844">
    <property type="entry name" value="A-D-PHexomutase_a/b/a-I"/>
</dbReference>
<evidence type="ECO:0000256" key="3">
    <source>
        <dbReference type="ARBA" id="ARBA00022553"/>
    </source>
</evidence>
<keyword evidence="3" id="KW-0597">Phosphoprotein</keyword>
<protein>
    <recommendedName>
        <fullName evidence="14">Phosphomannomutase/phosphoglucomutase</fullName>
    </recommendedName>
</protein>
<comment type="caution">
    <text evidence="12">The sequence shown here is derived from an EMBL/GenBank/DDBJ whole genome shotgun (WGS) entry which is preliminary data.</text>
</comment>
<organism evidence="12 13">
    <name type="scientific">Candidatus Falkowbacteria bacterium RIFOXYA2_FULL_47_9</name>
    <dbReference type="NCBI Taxonomy" id="1797995"/>
    <lineage>
        <taxon>Bacteria</taxon>
        <taxon>Candidatus Falkowiibacteriota</taxon>
    </lineage>
</organism>
<accession>A0A1F5SIL7</accession>
<gene>
    <name evidence="12" type="ORF">A2242_04095</name>
</gene>
<dbReference type="Gene3D" id="3.30.310.50">
    <property type="entry name" value="Alpha-D-phosphohexomutase, C-terminal domain"/>
    <property type="match status" value="1"/>
</dbReference>
<dbReference type="AlphaFoldDB" id="A0A1F5SIL7"/>
<dbReference type="CDD" id="cd03089">
    <property type="entry name" value="PMM_PGM"/>
    <property type="match status" value="1"/>
</dbReference>
<dbReference type="InterPro" id="IPR036900">
    <property type="entry name" value="A-D-PHexomutase_C_sf"/>
</dbReference>
<dbReference type="STRING" id="1797995.A2242_04095"/>
<keyword evidence="4 7" id="KW-0479">Metal-binding</keyword>
<dbReference type="Proteomes" id="UP000178925">
    <property type="component" value="Unassembled WGS sequence"/>
</dbReference>
<evidence type="ECO:0000259" key="8">
    <source>
        <dbReference type="Pfam" id="PF00408"/>
    </source>
</evidence>
<evidence type="ECO:0000256" key="2">
    <source>
        <dbReference type="ARBA" id="ARBA00010231"/>
    </source>
</evidence>
<feature type="domain" description="Alpha-D-phosphohexomutase alpha/beta/alpha" evidence="11">
    <location>
        <begin position="253"/>
        <end position="358"/>
    </location>
</feature>
<dbReference type="InterPro" id="IPR005845">
    <property type="entry name" value="A-D-PHexomutase_a/b/a-II"/>
</dbReference>
<evidence type="ECO:0000313" key="12">
    <source>
        <dbReference type="EMBL" id="OGF26558.1"/>
    </source>
</evidence>
<dbReference type="GO" id="GO:0016868">
    <property type="term" value="F:intramolecular phosphotransferase activity"/>
    <property type="evidence" value="ECO:0007669"/>
    <property type="project" value="InterPro"/>
</dbReference>
<feature type="domain" description="Alpha-D-phosphohexomutase C-terminal" evidence="8">
    <location>
        <begin position="366"/>
        <end position="439"/>
    </location>
</feature>
<dbReference type="InterPro" id="IPR005846">
    <property type="entry name" value="A-D-PHexomutase_a/b/a-III"/>
</dbReference>
<dbReference type="GO" id="GO:0005975">
    <property type="term" value="P:carbohydrate metabolic process"/>
    <property type="evidence" value="ECO:0007669"/>
    <property type="project" value="InterPro"/>
</dbReference>
<dbReference type="SUPFAM" id="SSF55957">
    <property type="entry name" value="Phosphoglucomutase, C-terminal domain"/>
    <property type="match status" value="1"/>
</dbReference>
<evidence type="ECO:0008006" key="14">
    <source>
        <dbReference type="Google" id="ProtNLM"/>
    </source>
</evidence>
<sequence length="443" mass="49393">MLNLSIFKSYDIRGIYPQELNEEAAYTIGRAYARRVKVNEIIVGSDMRLSGPALKAALIRGITDEGVSVVDIGLVPVDAVYFAVRKQNYPAGVMITASHNPKDYNGFKLPLPGIGWVRGEELRDDVVNLPPLAEKIKGDIKEFDILPDYIKHVLSFCDVKQVKPFKVVVDAGNGMAGKVVPLLQPHLPIDIIPLNFALDGNFPAHPSNPLLPESQVQIREKILETTADCGVIFDGDTDRLFFVDETGEFVPADLTLLILAKEFLRREPGAGIVYNAICSRIVSETIKKWGGRPLRAKVGFVNVMKTMADEKGIMGGELSAHYSFRDNGYADSGFIAWLILLQLLSEDGRKLSHIVSEFDVYNKSPEINIELDKANRAAAIERLKEKYKNATQDELDGLTVTFPDWWFNVRESNTEPLLRVTIETPNAQITAEKKEEILKIIQQ</sequence>
<evidence type="ECO:0000256" key="1">
    <source>
        <dbReference type="ARBA" id="ARBA00001946"/>
    </source>
</evidence>
<dbReference type="InterPro" id="IPR005841">
    <property type="entry name" value="Alpha-D-phosphohexomutase_SF"/>
</dbReference>
<dbReference type="EMBL" id="MFGC01000045">
    <property type="protein sequence ID" value="OGF26558.1"/>
    <property type="molecule type" value="Genomic_DNA"/>
</dbReference>
<dbReference type="InterPro" id="IPR016066">
    <property type="entry name" value="A-D-PHexomutase_CS"/>
</dbReference>
<evidence type="ECO:0000256" key="4">
    <source>
        <dbReference type="ARBA" id="ARBA00022723"/>
    </source>
</evidence>
<dbReference type="Pfam" id="PF02879">
    <property type="entry name" value="PGM_PMM_II"/>
    <property type="match status" value="1"/>
</dbReference>
<evidence type="ECO:0000259" key="11">
    <source>
        <dbReference type="Pfam" id="PF02880"/>
    </source>
</evidence>
<dbReference type="InterPro" id="IPR005843">
    <property type="entry name" value="A-D-PHexomutase_C"/>
</dbReference>
<comment type="cofactor">
    <cofactor evidence="1">
        <name>Mg(2+)</name>
        <dbReference type="ChEBI" id="CHEBI:18420"/>
    </cofactor>
</comment>
<evidence type="ECO:0000313" key="13">
    <source>
        <dbReference type="Proteomes" id="UP000178925"/>
    </source>
</evidence>
<evidence type="ECO:0000256" key="7">
    <source>
        <dbReference type="RuleBase" id="RU004326"/>
    </source>
</evidence>
<evidence type="ECO:0000256" key="5">
    <source>
        <dbReference type="ARBA" id="ARBA00022842"/>
    </source>
</evidence>
<feature type="domain" description="Alpha-D-phosphohexomutase alpha/beta/alpha" evidence="10">
    <location>
        <begin position="148"/>
        <end position="247"/>
    </location>
</feature>
<dbReference type="PROSITE" id="PS00710">
    <property type="entry name" value="PGM_PMM"/>
    <property type="match status" value="1"/>
</dbReference>
<dbReference type="PANTHER" id="PTHR43771">
    <property type="entry name" value="PHOSPHOMANNOMUTASE"/>
    <property type="match status" value="1"/>
</dbReference>
<evidence type="ECO:0000256" key="6">
    <source>
        <dbReference type="ARBA" id="ARBA00023235"/>
    </source>
</evidence>
<dbReference type="PANTHER" id="PTHR43771:SF1">
    <property type="entry name" value="PHOSPHOMANNOMUTASE"/>
    <property type="match status" value="1"/>
</dbReference>
<dbReference type="InterPro" id="IPR016055">
    <property type="entry name" value="A-D-PHexomutase_a/b/a-I/II/III"/>
</dbReference>
<reference evidence="12 13" key="1">
    <citation type="journal article" date="2016" name="Nat. Commun.">
        <title>Thousands of microbial genomes shed light on interconnected biogeochemical processes in an aquifer system.</title>
        <authorList>
            <person name="Anantharaman K."/>
            <person name="Brown C.T."/>
            <person name="Hug L.A."/>
            <person name="Sharon I."/>
            <person name="Castelle C.J."/>
            <person name="Probst A.J."/>
            <person name="Thomas B.C."/>
            <person name="Singh A."/>
            <person name="Wilkins M.J."/>
            <person name="Karaoz U."/>
            <person name="Brodie E.L."/>
            <person name="Williams K.H."/>
            <person name="Hubbard S.S."/>
            <person name="Banfield J.F."/>
        </authorList>
    </citation>
    <scope>NUCLEOTIDE SEQUENCE [LARGE SCALE GENOMIC DNA]</scope>
</reference>
<dbReference type="GO" id="GO:0000287">
    <property type="term" value="F:magnesium ion binding"/>
    <property type="evidence" value="ECO:0007669"/>
    <property type="project" value="InterPro"/>
</dbReference>
<name>A0A1F5SIL7_9BACT</name>
<evidence type="ECO:0000259" key="9">
    <source>
        <dbReference type="Pfam" id="PF02878"/>
    </source>
</evidence>
<dbReference type="Pfam" id="PF02880">
    <property type="entry name" value="PGM_PMM_III"/>
    <property type="match status" value="1"/>
</dbReference>
<proteinExistence type="inferred from homology"/>
<keyword evidence="5 7" id="KW-0460">Magnesium</keyword>
<evidence type="ECO:0000259" key="10">
    <source>
        <dbReference type="Pfam" id="PF02879"/>
    </source>
</evidence>
<dbReference type="PRINTS" id="PR00509">
    <property type="entry name" value="PGMPMM"/>
</dbReference>
<dbReference type="Pfam" id="PF02878">
    <property type="entry name" value="PGM_PMM_I"/>
    <property type="match status" value="1"/>
</dbReference>
<comment type="similarity">
    <text evidence="2 7">Belongs to the phosphohexose mutase family.</text>
</comment>
<feature type="domain" description="Alpha-D-phosphohexomutase alpha/beta/alpha" evidence="9">
    <location>
        <begin position="6"/>
        <end position="109"/>
    </location>
</feature>
<keyword evidence="6" id="KW-0413">Isomerase</keyword>
<dbReference type="Gene3D" id="3.40.120.10">
    <property type="entry name" value="Alpha-D-Glucose-1,6-Bisphosphate, subunit A, domain 3"/>
    <property type="match status" value="3"/>
</dbReference>
<dbReference type="SUPFAM" id="SSF53738">
    <property type="entry name" value="Phosphoglucomutase, first 3 domains"/>
    <property type="match status" value="3"/>
</dbReference>